<keyword evidence="1" id="KW-0812">Transmembrane</keyword>
<reference evidence="3 4" key="1">
    <citation type="submission" date="2014-04" db="EMBL/GenBank/DDBJ databases">
        <authorList>
            <consortium name="DOE Joint Genome Institute"/>
            <person name="Kuo A."/>
            <person name="Zuccaro A."/>
            <person name="Kohler A."/>
            <person name="Nagy L.G."/>
            <person name="Floudas D."/>
            <person name="Copeland A."/>
            <person name="Barry K.W."/>
            <person name="Cichocki N."/>
            <person name="Veneault-Fourrey C."/>
            <person name="LaButti K."/>
            <person name="Lindquist E.A."/>
            <person name="Lipzen A."/>
            <person name="Lundell T."/>
            <person name="Morin E."/>
            <person name="Murat C."/>
            <person name="Sun H."/>
            <person name="Tunlid A."/>
            <person name="Henrissat B."/>
            <person name="Grigoriev I.V."/>
            <person name="Hibbett D.S."/>
            <person name="Martin F."/>
            <person name="Nordberg H.P."/>
            <person name="Cantor M.N."/>
            <person name="Hua S.X."/>
        </authorList>
    </citation>
    <scope>NUCLEOTIDE SEQUENCE [LARGE SCALE GENOMIC DNA]</scope>
    <source>
        <strain evidence="3 4">MAFF 305830</strain>
    </source>
</reference>
<feature type="transmembrane region" description="Helical" evidence="1">
    <location>
        <begin position="23"/>
        <end position="42"/>
    </location>
</feature>
<evidence type="ECO:0000259" key="2">
    <source>
        <dbReference type="Pfam" id="PF20153"/>
    </source>
</evidence>
<evidence type="ECO:0000256" key="1">
    <source>
        <dbReference type="SAM" id="Phobius"/>
    </source>
</evidence>
<reference evidence="4" key="2">
    <citation type="submission" date="2015-01" db="EMBL/GenBank/DDBJ databases">
        <title>Evolutionary Origins and Diversification of the Mycorrhizal Mutualists.</title>
        <authorList>
            <consortium name="DOE Joint Genome Institute"/>
            <consortium name="Mycorrhizal Genomics Consortium"/>
            <person name="Kohler A."/>
            <person name="Kuo A."/>
            <person name="Nagy L.G."/>
            <person name="Floudas D."/>
            <person name="Copeland A."/>
            <person name="Barry K.W."/>
            <person name="Cichocki N."/>
            <person name="Veneault-Fourrey C."/>
            <person name="LaButti K."/>
            <person name="Lindquist E.A."/>
            <person name="Lipzen A."/>
            <person name="Lundell T."/>
            <person name="Morin E."/>
            <person name="Murat C."/>
            <person name="Riley R."/>
            <person name="Ohm R."/>
            <person name="Sun H."/>
            <person name="Tunlid A."/>
            <person name="Henrissat B."/>
            <person name="Grigoriev I.V."/>
            <person name="Hibbett D.S."/>
            <person name="Martin F."/>
        </authorList>
    </citation>
    <scope>NUCLEOTIDE SEQUENCE [LARGE SCALE GENOMIC DNA]</scope>
    <source>
        <strain evidence="4">MAFF 305830</strain>
    </source>
</reference>
<feature type="non-terminal residue" evidence="3">
    <location>
        <position position="1"/>
    </location>
</feature>
<name>A0A0C3AVB9_SERVB</name>
<feature type="domain" description="DUF6535" evidence="2">
    <location>
        <begin position="1"/>
        <end position="175"/>
    </location>
</feature>
<keyword evidence="1" id="KW-1133">Transmembrane helix</keyword>
<dbReference type="EMBL" id="KN824341">
    <property type="protein sequence ID" value="KIM23176.1"/>
    <property type="molecule type" value="Genomic_DNA"/>
</dbReference>
<dbReference type="InterPro" id="IPR045338">
    <property type="entry name" value="DUF6535"/>
</dbReference>
<dbReference type="HOGENOM" id="CLU_018688_1_2_1"/>
<sequence length="182" mass="20144">WDVYNNEAKKVDTELVKDWMSSLNSLLIFAAIFAAVLTAFIVESKKLLEQDPTSVMADVMIFYTNNVANGTHTAYVPPEFQPTVVAISVNCLFFASLSVSLVAALASVIALQWVADYDAAITRGGSSPEDRAKRRQFRYAGVISWKMGEVIAALPLLLYCSVILFFIGLIQWMWNVHPFVGA</sequence>
<feature type="non-terminal residue" evidence="3">
    <location>
        <position position="182"/>
    </location>
</feature>
<organism evidence="3 4">
    <name type="scientific">Serendipita vermifera MAFF 305830</name>
    <dbReference type="NCBI Taxonomy" id="933852"/>
    <lineage>
        <taxon>Eukaryota</taxon>
        <taxon>Fungi</taxon>
        <taxon>Dikarya</taxon>
        <taxon>Basidiomycota</taxon>
        <taxon>Agaricomycotina</taxon>
        <taxon>Agaricomycetes</taxon>
        <taxon>Sebacinales</taxon>
        <taxon>Serendipitaceae</taxon>
        <taxon>Serendipita</taxon>
    </lineage>
</organism>
<dbReference type="Proteomes" id="UP000054097">
    <property type="component" value="Unassembled WGS sequence"/>
</dbReference>
<keyword evidence="4" id="KW-1185">Reference proteome</keyword>
<dbReference type="OrthoDB" id="3235960at2759"/>
<protein>
    <recommendedName>
        <fullName evidence="2">DUF6535 domain-containing protein</fullName>
    </recommendedName>
</protein>
<keyword evidence="1" id="KW-0472">Membrane</keyword>
<gene>
    <name evidence="3" type="ORF">M408DRAFT_36128</name>
</gene>
<feature type="transmembrane region" description="Helical" evidence="1">
    <location>
        <begin position="150"/>
        <end position="174"/>
    </location>
</feature>
<accession>A0A0C3AVB9</accession>
<evidence type="ECO:0000313" key="4">
    <source>
        <dbReference type="Proteomes" id="UP000054097"/>
    </source>
</evidence>
<feature type="transmembrane region" description="Helical" evidence="1">
    <location>
        <begin position="85"/>
        <end position="114"/>
    </location>
</feature>
<evidence type="ECO:0000313" key="3">
    <source>
        <dbReference type="EMBL" id="KIM23176.1"/>
    </source>
</evidence>
<dbReference type="AlphaFoldDB" id="A0A0C3AVB9"/>
<dbReference type="Pfam" id="PF20153">
    <property type="entry name" value="DUF6535"/>
    <property type="match status" value="1"/>
</dbReference>
<proteinExistence type="predicted"/>